<protein>
    <submittedName>
        <fullName evidence="1">Uncharacterized protein</fullName>
    </submittedName>
</protein>
<sequence length="46" mass="5092">MHGKQGAHAKILLSKDAVLTKAPIFPVQCPQYRQSILLALKFVDIC</sequence>
<reference evidence="1 2" key="1">
    <citation type="journal article" date="2012" name="J. Bacteriol.">
        <title>Genome sequence of the cycloprodigiosin-producing bacterial strain Pseudoalteromonas rubra ATCC 29570(T).</title>
        <authorList>
            <person name="Xie B.B."/>
            <person name="Shu Y.L."/>
            <person name="Qin Q.L."/>
            <person name="Rong J.C."/>
            <person name="Zhang X.Y."/>
            <person name="Chen X.L."/>
            <person name="Zhou B.C."/>
            <person name="Zhang Y.Z."/>
        </authorList>
    </citation>
    <scope>NUCLEOTIDE SEQUENCE [LARGE SCALE GENOMIC DNA]</scope>
    <source>
        <strain evidence="1 2">DSM 6842</strain>
    </source>
</reference>
<evidence type="ECO:0000313" key="2">
    <source>
        <dbReference type="Proteomes" id="UP000016480"/>
    </source>
</evidence>
<dbReference type="AlphaFoldDB" id="A0A8T0C0Y3"/>
<accession>A0A8T0C0Y3</accession>
<comment type="caution">
    <text evidence="1">The sequence shown here is derived from an EMBL/GenBank/DDBJ whole genome shotgun (WGS) entry which is preliminary data.</text>
</comment>
<proteinExistence type="predicted"/>
<organism evidence="1 2">
    <name type="scientific">Pseudoalteromonas rubra</name>
    <dbReference type="NCBI Taxonomy" id="43658"/>
    <lineage>
        <taxon>Bacteria</taxon>
        <taxon>Pseudomonadati</taxon>
        <taxon>Pseudomonadota</taxon>
        <taxon>Gammaproteobacteria</taxon>
        <taxon>Alteromonadales</taxon>
        <taxon>Pseudoalteromonadaceae</taxon>
        <taxon>Pseudoalteromonas</taxon>
    </lineage>
</organism>
<dbReference type="EMBL" id="AHCD03000044">
    <property type="protein sequence ID" value="KAF7781549.1"/>
    <property type="molecule type" value="Genomic_DNA"/>
</dbReference>
<dbReference type="Proteomes" id="UP000016480">
    <property type="component" value="Unassembled WGS sequence"/>
</dbReference>
<evidence type="ECO:0000313" key="1">
    <source>
        <dbReference type="EMBL" id="KAF7781549.1"/>
    </source>
</evidence>
<gene>
    <name evidence="1" type="ORF">PRUB_b0808</name>
</gene>
<name>A0A8T0C0Y3_9GAMM</name>